<organism evidence="1">
    <name type="scientific">Riemerella anatipestifer</name>
    <name type="common">Moraxella anatipestifer</name>
    <dbReference type="NCBI Taxonomy" id="34085"/>
    <lineage>
        <taxon>Bacteria</taxon>
        <taxon>Pseudomonadati</taxon>
        <taxon>Bacteroidota</taxon>
        <taxon>Flavobacteriia</taxon>
        <taxon>Flavobacteriales</taxon>
        <taxon>Weeksellaceae</taxon>
        <taxon>Riemerella</taxon>
    </lineage>
</organism>
<evidence type="ECO:0008006" key="2">
    <source>
        <dbReference type="Google" id="ProtNLM"/>
    </source>
</evidence>
<dbReference type="AlphaFoldDB" id="H9B8U1"/>
<protein>
    <recommendedName>
        <fullName evidence="2">GIY-YIG domain-containing protein</fullName>
    </recommendedName>
</protein>
<name>H9B8U1_RIEAN</name>
<accession>H9B8U1</accession>
<sequence>MLKDTIIENTIIDEYVNRKILFYKDLKKNYKENIKIHNSLIINKDFIKALEEEFSDFLKLRENSKKIPRKENETFKTNLIKRFDRIKEIKENSNKPTIYWFEIINKSNLSNEKIQKKFKSSKKANSGWWTVVNKGADIETKILYLGKVEKNLFGRFLQHLGIGHKKTSSLKLRKWFAQFEDIDLEFKYVQFDNDVLPYLEDLENIYWRYCKPLLGQEPKIK</sequence>
<proteinExistence type="predicted"/>
<reference evidence="1" key="1">
    <citation type="journal article" date="2012" name="PLoS ONE">
        <title>Identification of the Genes Involved in Riemerella anatipestifer Biofilm Formation by Random Transposon Mutagenesis.</title>
        <authorList>
            <person name="Hu Q."/>
            <person name="Zhu Y."/>
            <person name="Tu J."/>
            <person name="Yin Y."/>
            <person name="Wang X."/>
            <person name="Han X."/>
            <person name="Ding C."/>
            <person name="Zhang B."/>
            <person name="Yu S."/>
        </authorList>
    </citation>
    <scope>NUCLEOTIDE SEQUENCE</scope>
    <source>
        <strain evidence="1">CH3</strain>
    </source>
</reference>
<dbReference type="EMBL" id="JN986833">
    <property type="protein sequence ID" value="AFC37702.1"/>
    <property type="molecule type" value="Genomic_DNA"/>
</dbReference>
<dbReference type="RefSeq" id="WP_014938398.1">
    <property type="nucleotide sequence ID" value="NZ_CP041029.1"/>
</dbReference>
<evidence type="ECO:0000313" key="1">
    <source>
        <dbReference type="EMBL" id="AFC37702.1"/>
    </source>
</evidence>